<reference evidence="3" key="1">
    <citation type="submission" date="2019-12" db="EMBL/GenBank/DDBJ databases">
        <title>An insight into the sialome of adult female Ixodes ricinus ticks feeding for 6 days.</title>
        <authorList>
            <person name="Perner J."/>
            <person name="Ribeiro J.M.C."/>
        </authorList>
    </citation>
    <scope>NUCLEOTIDE SEQUENCE</scope>
    <source>
        <strain evidence="3">Semi-engorged</strain>
        <tissue evidence="3">Salivary glands</tissue>
    </source>
</reference>
<feature type="region of interest" description="Disordered" evidence="1">
    <location>
        <begin position="14"/>
        <end position="37"/>
    </location>
</feature>
<feature type="region of interest" description="Disordered" evidence="1">
    <location>
        <begin position="57"/>
        <end position="81"/>
    </location>
</feature>
<dbReference type="EMBL" id="GIFC01002411">
    <property type="protein sequence ID" value="MXU84494.1"/>
    <property type="molecule type" value="Transcribed_RNA"/>
</dbReference>
<accession>A0A6B0U6P6</accession>
<protein>
    <submittedName>
        <fullName evidence="3">Putative secreted protein</fullName>
    </submittedName>
</protein>
<dbReference type="AlphaFoldDB" id="A0A6B0U6P6"/>
<evidence type="ECO:0000313" key="3">
    <source>
        <dbReference type="EMBL" id="MXU84494.1"/>
    </source>
</evidence>
<organism evidence="3">
    <name type="scientific">Ixodes ricinus</name>
    <name type="common">Common tick</name>
    <name type="synonym">Acarus ricinus</name>
    <dbReference type="NCBI Taxonomy" id="34613"/>
    <lineage>
        <taxon>Eukaryota</taxon>
        <taxon>Metazoa</taxon>
        <taxon>Ecdysozoa</taxon>
        <taxon>Arthropoda</taxon>
        <taxon>Chelicerata</taxon>
        <taxon>Arachnida</taxon>
        <taxon>Acari</taxon>
        <taxon>Parasitiformes</taxon>
        <taxon>Ixodida</taxon>
        <taxon>Ixodoidea</taxon>
        <taxon>Ixodidae</taxon>
        <taxon>Ixodinae</taxon>
        <taxon>Ixodes</taxon>
    </lineage>
</organism>
<feature type="signal peptide" evidence="2">
    <location>
        <begin position="1"/>
        <end position="19"/>
    </location>
</feature>
<name>A0A6B0U6P6_IXORI</name>
<evidence type="ECO:0000256" key="1">
    <source>
        <dbReference type="SAM" id="MobiDB-lite"/>
    </source>
</evidence>
<proteinExistence type="predicted"/>
<sequence>MPIMVWIIPLLSPLGTNHGTPAPTPSQKSVNNDTGRAEATISQALSCGCQRSGQMFQKGKEKQRLCRRKPSTEQMSRRESS</sequence>
<keyword evidence="2" id="KW-0732">Signal</keyword>
<evidence type="ECO:0000256" key="2">
    <source>
        <dbReference type="SAM" id="SignalP"/>
    </source>
</evidence>
<feature type="chain" id="PRO_5025426826" evidence="2">
    <location>
        <begin position="20"/>
        <end position="81"/>
    </location>
</feature>